<dbReference type="GeneID" id="36338402"/>
<dbReference type="CTD" id="36338402"/>
<evidence type="ECO:0000313" key="1">
    <source>
        <dbReference type="EMBL" id="EUB62555.1"/>
    </source>
</evidence>
<sequence>MHAGKSNFQNYIAYADKSIRDAHCYGKSDAACLSSLFAITTERVYPHQQTARYPVKIFIVRRKFKQCCSEEANWPFFILDRLLALLGLYLITKLTLQSSLSGISLHFYVLQSKVGSKGVDIEVVVISFSHDKNCHRPTFMRFTRYSSKQRHKFSYAPGHKSQINRVPLLLWKVIRSYFSKKILEGVFISETYGLIHKSPSGYSVFLT</sequence>
<dbReference type="RefSeq" id="XP_024353751.1">
    <property type="nucleotide sequence ID" value="XM_024491936.1"/>
</dbReference>
<protein>
    <submittedName>
        <fullName evidence="1">Uncharacterized protein</fullName>
    </submittedName>
</protein>
<gene>
    <name evidence="1" type="ORF">EGR_02687</name>
</gene>
<proteinExistence type="predicted"/>
<dbReference type="EMBL" id="APAU02000012">
    <property type="protein sequence ID" value="EUB62555.1"/>
    <property type="molecule type" value="Genomic_DNA"/>
</dbReference>
<reference evidence="1 2" key="1">
    <citation type="journal article" date="2013" name="Nat. Genet.">
        <title>The genome of the hydatid tapeworm Echinococcus granulosus.</title>
        <authorList>
            <person name="Zheng H."/>
            <person name="Zhang W."/>
            <person name="Zhang L."/>
            <person name="Zhang Z."/>
            <person name="Li J."/>
            <person name="Lu G."/>
            <person name="Zhu Y."/>
            <person name="Wang Y."/>
            <person name="Huang Y."/>
            <person name="Liu J."/>
            <person name="Kang H."/>
            <person name="Chen J."/>
            <person name="Wang L."/>
            <person name="Chen A."/>
            <person name="Yu S."/>
            <person name="Gao Z."/>
            <person name="Jin L."/>
            <person name="Gu W."/>
            <person name="Wang Z."/>
            <person name="Zhao L."/>
            <person name="Shi B."/>
            <person name="Wen H."/>
            <person name="Lin R."/>
            <person name="Jones M.K."/>
            <person name="Brejova B."/>
            <person name="Vinar T."/>
            <person name="Zhao G."/>
            <person name="McManus D.P."/>
            <person name="Chen Z."/>
            <person name="Zhou Y."/>
            <person name="Wang S."/>
        </authorList>
    </citation>
    <scope>NUCLEOTIDE SEQUENCE [LARGE SCALE GENOMIC DNA]</scope>
</reference>
<accession>W6ULY8</accession>
<name>W6ULY8_ECHGR</name>
<keyword evidence="2" id="KW-1185">Reference proteome</keyword>
<evidence type="ECO:0000313" key="2">
    <source>
        <dbReference type="Proteomes" id="UP000019149"/>
    </source>
</evidence>
<comment type="caution">
    <text evidence="1">The sequence shown here is derived from an EMBL/GenBank/DDBJ whole genome shotgun (WGS) entry which is preliminary data.</text>
</comment>
<dbReference type="AlphaFoldDB" id="W6ULY8"/>
<dbReference type="KEGG" id="egl:EGR_02687"/>
<organism evidence="1 2">
    <name type="scientific">Echinococcus granulosus</name>
    <name type="common">Hydatid tapeworm</name>
    <dbReference type="NCBI Taxonomy" id="6210"/>
    <lineage>
        <taxon>Eukaryota</taxon>
        <taxon>Metazoa</taxon>
        <taxon>Spiralia</taxon>
        <taxon>Lophotrochozoa</taxon>
        <taxon>Platyhelminthes</taxon>
        <taxon>Cestoda</taxon>
        <taxon>Eucestoda</taxon>
        <taxon>Cyclophyllidea</taxon>
        <taxon>Taeniidae</taxon>
        <taxon>Echinococcus</taxon>
        <taxon>Echinococcus granulosus group</taxon>
    </lineage>
</organism>
<dbReference type="Proteomes" id="UP000019149">
    <property type="component" value="Unassembled WGS sequence"/>
</dbReference>